<feature type="transmembrane region" description="Helical" evidence="1">
    <location>
        <begin position="439"/>
        <end position="457"/>
    </location>
</feature>
<feature type="transmembrane region" description="Helical" evidence="1">
    <location>
        <begin position="195"/>
        <end position="220"/>
    </location>
</feature>
<feature type="transmembrane region" description="Helical" evidence="1">
    <location>
        <begin position="20"/>
        <end position="42"/>
    </location>
</feature>
<feature type="transmembrane region" description="Helical" evidence="1">
    <location>
        <begin position="413"/>
        <end position="432"/>
    </location>
</feature>
<feature type="transmembrane region" description="Helical" evidence="1">
    <location>
        <begin position="232"/>
        <end position="252"/>
    </location>
</feature>
<dbReference type="EMBL" id="CP042467">
    <property type="protein sequence ID" value="QED26088.1"/>
    <property type="molecule type" value="Genomic_DNA"/>
</dbReference>
<feature type="transmembrane region" description="Helical" evidence="1">
    <location>
        <begin position="340"/>
        <end position="359"/>
    </location>
</feature>
<dbReference type="Proteomes" id="UP000321595">
    <property type="component" value="Chromosome"/>
</dbReference>
<sequence length="490" mass="53501">MSLRILLSLKRIQLKRSIDINGAGISVFKLLGGLVIVSLLVATGVHFQESFLAVPVDTWAPGLRDAKSEGRVALEVAFWIAALLSSAISFRVMEALFRRDDIRALRALPFSGSEIFLERLIVISSESLILGLCASAIFWPIFGVNLMLGGLTVTLVVLGALFSSWLTFGTLMWLGSQFGSPDGVRLPGDAYGSSGAGFIYAPGAALAVSLVALLLLQLALGDVLVAQKLTRAFQLGISVVGTLSVLGLLLAWKECHKRYYLVSAWFNEADSSAVSLHAEHQKSEFEAQFMEKYVPEWARLTYRRLWIQTWRLGVLGRSMMTTGFSLVLAVDFLWAPLPTWVFVAAPTVIFALGNPWRFAFAEVVGPHHSRNLPVFYEAEVFARFAAIGALWVRYVPAFVGAAFIFSLSTEREALVVTTGLLGPVFMAAVQILAERFSRAERVVGFLPIYTAVLWTLAATFSPLVSLVLGLSGAAILPLLVPRKPLRPVRL</sequence>
<dbReference type="KEGG" id="bbae:FRD01_02185"/>
<dbReference type="RefSeq" id="WP_146957226.1">
    <property type="nucleotide sequence ID" value="NZ_CP042467.1"/>
</dbReference>
<evidence type="ECO:0000256" key="1">
    <source>
        <dbReference type="SAM" id="Phobius"/>
    </source>
</evidence>
<keyword evidence="3" id="KW-1185">Reference proteome</keyword>
<name>A0A5B8XM82_9DELT</name>
<feature type="transmembrane region" description="Helical" evidence="1">
    <location>
        <begin position="380"/>
        <end position="407"/>
    </location>
</feature>
<proteinExistence type="predicted"/>
<feature type="transmembrane region" description="Helical" evidence="1">
    <location>
        <begin position="148"/>
        <end position="174"/>
    </location>
</feature>
<dbReference type="AlphaFoldDB" id="A0A5B8XM82"/>
<gene>
    <name evidence="2" type="ORF">FRD01_02185</name>
</gene>
<evidence type="ECO:0000313" key="2">
    <source>
        <dbReference type="EMBL" id="QED26088.1"/>
    </source>
</evidence>
<reference evidence="2 3" key="1">
    <citation type="submission" date="2019-08" db="EMBL/GenBank/DDBJ databases">
        <authorList>
            <person name="Liang Q."/>
        </authorList>
    </citation>
    <scope>NUCLEOTIDE SEQUENCE [LARGE SCALE GENOMIC DNA]</scope>
    <source>
        <strain evidence="2 3">V1718</strain>
    </source>
</reference>
<dbReference type="OrthoDB" id="5526500at2"/>
<feature type="transmembrane region" description="Helical" evidence="1">
    <location>
        <begin position="76"/>
        <end position="97"/>
    </location>
</feature>
<keyword evidence="1" id="KW-0812">Transmembrane</keyword>
<accession>A0A5B8XM82</accession>
<feature type="transmembrane region" description="Helical" evidence="1">
    <location>
        <begin position="314"/>
        <end position="334"/>
    </location>
</feature>
<keyword evidence="1" id="KW-0472">Membrane</keyword>
<organism evidence="2 3">
    <name type="scientific">Microvenator marinus</name>
    <dbReference type="NCBI Taxonomy" id="2600177"/>
    <lineage>
        <taxon>Bacteria</taxon>
        <taxon>Deltaproteobacteria</taxon>
        <taxon>Bradymonadales</taxon>
        <taxon>Microvenatoraceae</taxon>
        <taxon>Microvenator</taxon>
    </lineage>
</organism>
<keyword evidence="1" id="KW-1133">Transmembrane helix</keyword>
<protein>
    <submittedName>
        <fullName evidence="2">Uncharacterized protein</fullName>
    </submittedName>
</protein>
<evidence type="ECO:0000313" key="3">
    <source>
        <dbReference type="Proteomes" id="UP000321595"/>
    </source>
</evidence>
<feature type="transmembrane region" description="Helical" evidence="1">
    <location>
        <begin position="117"/>
        <end position="142"/>
    </location>
</feature>